<organism evidence="2 3">
    <name type="scientific">Candidatus Thermodesulfobacterium syntrophicum</name>
    <dbReference type="NCBI Taxonomy" id="3060442"/>
    <lineage>
        <taxon>Bacteria</taxon>
        <taxon>Pseudomonadati</taxon>
        <taxon>Thermodesulfobacteriota</taxon>
        <taxon>Thermodesulfobacteria</taxon>
        <taxon>Thermodesulfobacteriales</taxon>
        <taxon>Thermodesulfobacteriaceae</taxon>
        <taxon>Thermodesulfobacterium</taxon>
    </lineage>
</organism>
<feature type="domain" description="CobN/magnesium chelatase" evidence="1">
    <location>
        <begin position="22"/>
        <end position="443"/>
    </location>
</feature>
<evidence type="ECO:0000313" key="3">
    <source>
        <dbReference type="Proteomes" id="UP001144110"/>
    </source>
</evidence>
<dbReference type="EMBL" id="JAPHEG010000004">
    <property type="protein sequence ID" value="MDF2953684.1"/>
    <property type="molecule type" value="Genomic_DNA"/>
</dbReference>
<evidence type="ECO:0000313" key="2">
    <source>
        <dbReference type="EMBL" id="MDF2953684.1"/>
    </source>
</evidence>
<evidence type="ECO:0000259" key="1">
    <source>
        <dbReference type="Pfam" id="PF02514"/>
    </source>
</evidence>
<dbReference type="AlphaFoldDB" id="A0AAE3TFX2"/>
<dbReference type="PANTHER" id="PTHR44119">
    <property type="entry name" value="MAGNESIUM-CHELATASE SUBUNIT CHLH, CHLOROPLASTIC"/>
    <property type="match status" value="1"/>
</dbReference>
<dbReference type="Pfam" id="PF02514">
    <property type="entry name" value="CobN-Mg_chel"/>
    <property type="match status" value="1"/>
</dbReference>
<proteinExistence type="predicted"/>
<comment type="caution">
    <text evidence="2">The sequence shown here is derived from an EMBL/GenBank/DDBJ whole genome shotgun (WGS) entry which is preliminary data.</text>
</comment>
<dbReference type="InterPro" id="IPR003672">
    <property type="entry name" value="CobN/Mg_chltase"/>
</dbReference>
<dbReference type="PANTHER" id="PTHR44119:SF7">
    <property type="entry name" value="MAGNESIUM CHELATASE SUBUNIT"/>
    <property type="match status" value="1"/>
</dbReference>
<dbReference type="Proteomes" id="UP001144110">
    <property type="component" value="Unassembled WGS sequence"/>
</dbReference>
<name>A0AAE3TFX2_9BACT</name>
<accession>A0AAE3TFX2</accession>
<sequence length="495" mass="57256">MINLNIKEILKKIDWQDPVWQKIKEEILDLNQRIEDSKEIESLLKGFSGGYIPAGPSGLITRGRDDVLPTGRNFYSLDPYRIPTKSAYEIGKRLAEKLIEKHLNEQGRYPENVAIFWMASDIMWADGEGMAQIMHLIGVRPVWFGNGRIKGFEVIPLKELSRPRIDVTIRVSGITRDNFPNCIELIDEAIQKVASLDEPPEANFVKKHALEIMDKTNKDFRTGTLRIYCSMPGTYQAGTQLAVYASAWKEEKDLAEVFLYWNGYAYGKGIWGEARHKEFAEVLKSVDVTYNKVVSDEYDLFGCCCYFGTHGGMTAAARHLSKKEVKAYYGDTRDPENVEIRDLADEIRRVVRTKLLNPKWIEGMKRHGYKGAGDISKRIGRVYGWEATTQEVDDWIFDDIARTFVMNEENREFFRQNNPWALEEITRRLLEAWERELWDPAEDVKKALKRLYLEIEGWIEESMDEVKGEFQGGSIDVVTSEEVEYWKSKMQEALR</sequence>
<gene>
    <name evidence="2" type="ORF">OD816_000929</name>
</gene>
<protein>
    <submittedName>
        <fullName evidence="2">Cobalamin biosynthesis protein CobN</fullName>
    </submittedName>
</protein>
<reference evidence="2" key="1">
    <citation type="submission" date="2022-11" db="EMBL/GenBank/DDBJ databases">
        <title>Candidatus Alkanophaga archaea from heated hydrothermal vent sediment oxidize petroleum alkanes.</title>
        <authorList>
            <person name="Zehnle H."/>
            <person name="Laso-Perez R."/>
            <person name="Lipp J."/>
            <person name="Teske A."/>
            <person name="Wegener G."/>
        </authorList>
    </citation>
    <scope>NUCLEOTIDE SEQUENCE</scope>
    <source>
        <strain evidence="2">MCA70</strain>
    </source>
</reference>